<dbReference type="InterPro" id="IPR007278">
    <property type="entry name" value="DUF397"/>
</dbReference>
<protein>
    <submittedName>
        <fullName evidence="2">Putative secreted Zn-dependent protease</fullName>
    </submittedName>
</protein>
<dbReference type="EMBL" id="JACHIR010000001">
    <property type="protein sequence ID" value="MBB5893416.1"/>
    <property type="molecule type" value="Genomic_DNA"/>
</dbReference>
<dbReference type="Proteomes" id="UP000585638">
    <property type="component" value="Unassembled WGS sequence"/>
</dbReference>
<dbReference type="GO" id="GO:0006508">
    <property type="term" value="P:proteolysis"/>
    <property type="evidence" value="ECO:0007669"/>
    <property type="project" value="UniProtKB-KW"/>
</dbReference>
<reference evidence="2 3" key="1">
    <citation type="submission" date="2020-08" db="EMBL/GenBank/DDBJ databases">
        <title>Sequencing the genomes of 1000 actinobacteria strains.</title>
        <authorList>
            <person name="Klenk H.-P."/>
        </authorList>
    </citation>
    <scope>NUCLEOTIDE SEQUENCE [LARGE SCALE GENOMIC DNA]</scope>
    <source>
        <strain evidence="2 3">DSM 43851</strain>
    </source>
</reference>
<keyword evidence="3" id="KW-1185">Reference proteome</keyword>
<dbReference type="RefSeq" id="WP_184864705.1">
    <property type="nucleotide sequence ID" value="NZ_BAAAWY010000018.1"/>
</dbReference>
<gene>
    <name evidence="2" type="ORF">BJ998_004612</name>
</gene>
<evidence type="ECO:0000313" key="2">
    <source>
        <dbReference type="EMBL" id="MBB5893416.1"/>
    </source>
</evidence>
<sequence length="61" mass="6620">MEITFKKSSFCQDGGCVEVAALPSGDIALRDAKDPSLPAHVFNRAEWTAFVAGVRNGEFDF</sequence>
<dbReference type="GO" id="GO:0008233">
    <property type="term" value="F:peptidase activity"/>
    <property type="evidence" value="ECO:0007669"/>
    <property type="project" value="UniProtKB-KW"/>
</dbReference>
<evidence type="ECO:0000259" key="1">
    <source>
        <dbReference type="Pfam" id="PF04149"/>
    </source>
</evidence>
<feature type="domain" description="DUF397" evidence="1">
    <location>
        <begin position="5"/>
        <end position="55"/>
    </location>
</feature>
<accession>A0A7W9KIW9</accession>
<evidence type="ECO:0000313" key="3">
    <source>
        <dbReference type="Proteomes" id="UP000585638"/>
    </source>
</evidence>
<dbReference type="Pfam" id="PF04149">
    <property type="entry name" value="DUF397"/>
    <property type="match status" value="1"/>
</dbReference>
<keyword evidence="2" id="KW-0378">Hydrolase</keyword>
<dbReference type="AlphaFoldDB" id="A0A7W9KIW9"/>
<keyword evidence="2" id="KW-0645">Protease</keyword>
<organism evidence="2 3">
    <name type="scientific">Kutzneria kofuensis</name>
    <dbReference type="NCBI Taxonomy" id="103725"/>
    <lineage>
        <taxon>Bacteria</taxon>
        <taxon>Bacillati</taxon>
        <taxon>Actinomycetota</taxon>
        <taxon>Actinomycetes</taxon>
        <taxon>Pseudonocardiales</taxon>
        <taxon>Pseudonocardiaceae</taxon>
        <taxon>Kutzneria</taxon>
    </lineage>
</organism>
<name>A0A7W9KIW9_9PSEU</name>
<proteinExistence type="predicted"/>
<comment type="caution">
    <text evidence="2">The sequence shown here is derived from an EMBL/GenBank/DDBJ whole genome shotgun (WGS) entry which is preliminary data.</text>
</comment>